<comment type="caution">
    <text evidence="8">The sequence shown here is derived from an EMBL/GenBank/DDBJ whole genome shotgun (WGS) entry which is preliminary data.</text>
</comment>
<evidence type="ECO:0000313" key="8">
    <source>
        <dbReference type="EMBL" id="PRD67629.1"/>
    </source>
</evidence>
<comment type="subcellular location">
    <subcellularLocation>
        <location evidence="1">Membrane</location>
        <topology evidence="1">Single-pass membrane protein</topology>
    </subcellularLocation>
</comment>
<dbReference type="OrthoDB" id="9766860at2"/>
<evidence type="ECO:0000256" key="7">
    <source>
        <dbReference type="SAM" id="Phobius"/>
    </source>
</evidence>
<evidence type="ECO:0000313" key="9">
    <source>
        <dbReference type="Proteomes" id="UP000238326"/>
    </source>
</evidence>
<dbReference type="GO" id="GO:0016020">
    <property type="term" value="C:membrane"/>
    <property type="evidence" value="ECO:0007669"/>
    <property type="project" value="UniProtKB-SubCell"/>
</dbReference>
<feature type="region of interest" description="Disordered" evidence="6">
    <location>
        <begin position="154"/>
        <end position="178"/>
    </location>
</feature>
<feature type="compositionally biased region" description="Pro residues" evidence="6">
    <location>
        <begin position="112"/>
        <end position="122"/>
    </location>
</feature>
<keyword evidence="9" id="KW-1185">Reference proteome</keyword>
<keyword evidence="3 7" id="KW-0812">Transmembrane</keyword>
<keyword evidence="5 7" id="KW-0472">Membrane</keyword>
<dbReference type="Proteomes" id="UP000238326">
    <property type="component" value="Unassembled WGS sequence"/>
</dbReference>
<evidence type="ECO:0000256" key="4">
    <source>
        <dbReference type="ARBA" id="ARBA00022989"/>
    </source>
</evidence>
<proteinExistence type="inferred from homology"/>
<sequence length="465" mass="48914">MTETADPMAPDASPGAVKSGVRRVNNMPMYILGGVMLAFLLVMALVAADRSAKQNAPAEGQKENAGNTSMFAKEIAGDKTSGLIEPARPPVVPDMPTGPGSGPLQVARPENPDLPPSPPMRPGNPGQPGNDDEGQRIRMAKMQMFDEAVKAKTTVRVDAARSRGSAPGGPTGDAGTPQTREEMLNRIAAVQQQINAQRSTDPTAAYQERLAQIRGQVGAAPTGGVGGGSGAQQLMATASAGGRNSYSQFGANGQTDRWKLDSQPQAPRSPYELRAGFVVPATLISGINSELPGQIMAQVSQDVFDTPTGKWKLIPQGSRLVGQYSSEVAYGQSRVLVAWQRIVFPDGKAMDIGSMPGADSAGYSGFNDKVDNHYFRIFGSALLMSAITAGVTISQNCDDTSSGTGTSGKCAMTEALGQQLGMATAALIAKNLNIAPTLEIRPGYRFNVIATKDLTFSKPYRSFDY</sequence>
<evidence type="ECO:0000256" key="2">
    <source>
        <dbReference type="ARBA" id="ARBA00010265"/>
    </source>
</evidence>
<name>A0A2S9KAY7_9BURK</name>
<feature type="region of interest" description="Disordered" evidence="6">
    <location>
        <begin position="81"/>
        <end position="134"/>
    </location>
</feature>
<gene>
    <name evidence="8" type="ORF">C6P61_15235</name>
</gene>
<protein>
    <submittedName>
        <fullName evidence="8">Conjugal transfer protein TrbI</fullName>
    </submittedName>
</protein>
<evidence type="ECO:0000256" key="5">
    <source>
        <dbReference type="ARBA" id="ARBA00023136"/>
    </source>
</evidence>
<dbReference type="Gene3D" id="2.40.128.260">
    <property type="entry name" value="Type IV secretion system, VirB10/TraB/TrbI"/>
    <property type="match status" value="1"/>
</dbReference>
<dbReference type="InterPro" id="IPR042217">
    <property type="entry name" value="T4SS_VirB10/TrbI"/>
</dbReference>
<dbReference type="InterPro" id="IPR005498">
    <property type="entry name" value="T4SS_VirB10/TraB/TrbI"/>
</dbReference>
<organism evidence="8 9">
    <name type="scientific">Malikia spinosa</name>
    <dbReference type="NCBI Taxonomy" id="86180"/>
    <lineage>
        <taxon>Bacteria</taxon>
        <taxon>Pseudomonadati</taxon>
        <taxon>Pseudomonadota</taxon>
        <taxon>Betaproteobacteria</taxon>
        <taxon>Burkholderiales</taxon>
        <taxon>Comamonadaceae</taxon>
        <taxon>Malikia</taxon>
    </lineage>
</organism>
<dbReference type="Pfam" id="PF03743">
    <property type="entry name" value="TrbI"/>
    <property type="match status" value="1"/>
</dbReference>
<accession>A0A2S9KAY7</accession>
<evidence type="ECO:0000256" key="3">
    <source>
        <dbReference type="ARBA" id="ARBA00022692"/>
    </source>
</evidence>
<dbReference type="CDD" id="cd16429">
    <property type="entry name" value="VirB10"/>
    <property type="match status" value="1"/>
</dbReference>
<dbReference type="RefSeq" id="WP_105730785.1">
    <property type="nucleotide sequence ID" value="NZ_PVLR01000049.1"/>
</dbReference>
<comment type="similarity">
    <text evidence="2">Belongs to the TrbI/VirB10 family.</text>
</comment>
<feature type="transmembrane region" description="Helical" evidence="7">
    <location>
        <begin position="29"/>
        <end position="48"/>
    </location>
</feature>
<reference evidence="8 9" key="1">
    <citation type="submission" date="2018-03" db="EMBL/GenBank/DDBJ databases">
        <title>Comparative genomics illustrates the genes involved in a hyperalkaliphilic mechanisms of Serpentinomonas isolated from highly-alkaline calcium-rich serpentinized springs.</title>
        <authorList>
            <person name="Suzuki S."/>
            <person name="Ishii S."/>
            <person name="Walworth N."/>
            <person name="Bird L."/>
            <person name="Kuenen J.G."/>
            <person name="Nealson K.H."/>
        </authorList>
    </citation>
    <scope>NUCLEOTIDE SEQUENCE [LARGE SCALE GENOMIC DNA]</scope>
    <source>
        <strain evidence="8 9">83</strain>
    </source>
</reference>
<evidence type="ECO:0000256" key="6">
    <source>
        <dbReference type="SAM" id="MobiDB-lite"/>
    </source>
</evidence>
<dbReference type="AlphaFoldDB" id="A0A2S9KAY7"/>
<keyword evidence="4 7" id="KW-1133">Transmembrane helix</keyword>
<dbReference type="EMBL" id="PVLR01000049">
    <property type="protein sequence ID" value="PRD67629.1"/>
    <property type="molecule type" value="Genomic_DNA"/>
</dbReference>
<evidence type="ECO:0000256" key="1">
    <source>
        <dbReference type="ARBA" id="ARBA00004167"/>
    </source>
</evidence>